<evidence type="ECO:0000313" key="4">
    <source>
        <dbReference type="EMBL" id="MDR7337879.1"/>
    </source>
</evidence>
<dbReference type="PANTHER" id="PTHR46580">
    <property type="entry name" value="SENSOR KINASE-RELATED"/>
    <property type="match status" value="1"/>
</dbReference>
<evidence type="ECO:0000256" key="1">
    <source>
        <dbReference type="ARBA" id="ARBA00022729"/>
    </source>
</evidence>
<name>A0A9X3PSS1_9ACTN</name>
<keyword evidence="6" id="KW-1185">Reference proteome</keyword>
<dbReference type="RefSeq" id="WP_270121142.1">
    <property type="nucleotide sequence ID" value="NZ_BAAAOM010000002.1"/>
</dbReference>
<evidence type="ECO:0000313" key="5">
    <source>
        <dbReference type="Proteomes" id="UP001145799"/>
    </source>
</evidence>
<sequence>MEASTRRGRLARVLRRFLAWSAGIAGIAVLIAPSAAFAQSTTESGVNTGGSEQVPSGNYDYNGDGLADIVARRNSTGGLEIWPGNGSSGFGTHYTVGFGWNAMNLIETAGDLNSDGLADLIARETSTGRLYLYPGNGTGFAPFQSIGRGWEVMSQIVSGHDYSGDGKVDIIAVEAGTGTLWLYPGTGTGVTFAPRQNIGSSWNLTHELTAVGDTNEDGFADVVAVRNAAECMYFYAGPGSAKFSPGVLIDCGWDVLVGAAAVGDFTGDGHLDWVGKDPDSNFLILFHGDGTGSFDNSPVIDTGWNSMTIA</sequence>
<dbReference type="Pfam" id="PF13517">
    <property type="entry name" value="FG-GAP_3"/>
    <property type="match status" value="2"/>
</dbReference>
<dbReference type="Gene3D" id="2.130.10.130">
    <property type="entry name" value="Integrin alpha, N-terminal"/>
    <property type="match status" value="1"/>
</dbReference>
<dbReference type="Proteomes" id="UP001183604">
    <property type="component" value="Unassembled WGS sequence"/>
</dbReference>
<feature type="chain" id="PRO_5040964254" evidence="2">
    <location>
        <begin position="39"/>
        <end position="310"/>
    </location>
</feature>
<evidence type="ECO:0000313" key="3">
    <source>
        <dbReference type="EMBL" id="MDA1384668.1"/>
    </source>
</evidence>
<dbReference type="PANTHER" id="PTHR46580:SF4">
    <property type="entry name" value="ATP_GTP-BINDING PROTEIN"/>
    <property type="match status" value="1"/>
</dbReference>
<organism evidence="3 5">
    <name type="scientific">Glycomyces lechevalierae</name>
    <dbReference type="NCBI Taxonomy" id="256034"/>
    <lineage>
        <taxon>Bacteria</taxon>
        <taxon>Bacillati</taxon>
        <taxon>Actinomycetota</taxon>
        <taxon>Actinomycetes</taxon>
        <taxon>Glycomycetales</taxon>
        <taxon>Glycomycetaceae</taxon>
        <taxon>Glycomyces</taxon>
    </lineage>
</organism>
<evidence type="ECO:0000313" key="6">
    <source>
        <dbReference type="Proteomes" id="UP001183604"/>
    </source>
</evidence>
<accession>A0A9X3PSS1</accession>
<protein>
    <submittedName>
        <fullName evidence="3">VCBS repeat-containing protein</fullName>
    </submittedName>
</protein>
<proteinExistence type="predicted"/>
<reference evidence="3" key="1">
    <citation type="submission" date="2022-12" db="EMBL/GenBank/DDBJ databases">
        <title>Gycomyces niveus sp.nov., a novel actinomycete isolated from soil in Shouguang.</title>
        <authorList>
            <person name="Yang X."/>
        </authorList>
    </citation>
    <scope>NUCLEOTIDE SEQUENCE</scope>
    <source>
        <strain evidence="3">DSM 44724</strain>
    </source>
</reference>
<dbReference type="Proteomes" id="UP001145799">
    <property type="component" value="Unassembled WGS sequence"/>
</dbReference>
<dbReference type="AlphaFoldDB" id="A0A9X3PSS1"/>
<keyword evidence="1 2" id="KW-0732">Signal</keyword>
<dbReference type="EMBL" id="JAPZVQ010000003">
    <property type="protein sequence ID" value="MDA1384668.1"/>
    <property type="molecule type" value="Genomic_DNA"/>
</dbReference>
<comment type="caution">
    <text evidence="3">The sequence shown here is derived from an EMBL/GenBank/DDBJ whole genome shotgun (WGS) entry which is preliminary data.</text>
</comment>
<dbReference type="InterPro" id="IPR028994">
    <property type="entry name" value="Integrin_alpha_N"/>
</dbReference>
<dbReference type="EMBL" id="JAVDYD010000001">
    <property type="protein sequence ID" value="MDR7337879.1"/>
    <property type="molecule type" value="Genomic_DNA"/>
</dbReference>
<feature type="signal peptide" evidence="2">
    <location>
        <begin position="1"/>
        <end position="38"/>
    </location>
</feature>
<reference evidence="4 6" key="2">
    <citation type="submission" date="2023-07" db="EMBL/GenBank/DDBJ databases">
        <title>Sequencing the genomes of 1000 actinobacteria strains.</title>
        <authorList>
            <person name="Klenk H.-P."/>
        </authorList>
    </citation>
    <scope>NUCLEOTIDE SEQUENCE [LARGE SCALE GENOMIC DNA]</scope>
    <source>
        <strain evidence="4 6">DSM 44724</strain>
    </source>
</reference>
<dbReference type="SUPFAM" id="SSF69318">
    <property type="entry name" value="Integrin alpha N-terminal domain"/>
    <property type="match status" value="2"/>
</dbReference>
<gene>
    <name evidence="4" type="ORF">J2S69_001598</name>
    <name evidence="3" type="ORF">O2L01_06715</name>
</gene>
<evidence type="ECO:0000256" key="2">
    <source>
        <dbReference type="SAM" id="SignalP"/>
    </source>
</evidence>
<dbReference type="InterPro" id="IPR013517">
    <property type="entry name" value="FG-GAP"/>
</dbReference>